<feature type="transmembrane region" description="Helical" evidence="7">
    <location>
        <begin position="12"/>
        <end position="34"/>
    </location>
</feature>
<dbReference type="GO" id="GO:0005886">
    <property type="term" value="C:plasma membrane"/>
    <property type="evidence" value="ECO:0007669"/>
    <property type="project" value="UniProtKB-SubCell"/>
</dbReference>
<dbReference type="Gene3D" id="1.20.1740.10">
    <property type="entry name" value="Amino acid/polyamine transporter I"/>
    <property type="match status" value="1"/>
</dbReference>
<dbReference type="PANTHER" id="PTHR42770">
    <property type="entry name" value="AMINO ACID TRANSPORTER-RELATED"/>
    <property type="match status" value="1"/>
</dbReference>
<feature type="region of interest" description="Disordered" evidence="6">
    <location>
        <begin position="483"/>
        <end position="505"/>
    </location>
</feature>
<evidence type="ECO:0000256" key="7">
    <source>
        <dbReference type="SAM" id="Phobius"/>
    </source>
</evidence>
<keyword evidence="5 7" id="KW-0472">Membrane</keyword>
<keyword evidence="3 7" id="KW-0812">Transmembrane</keyword>
<gene>
    <name evidence="8" type="primary">puuP1</name>
    <name evidence="8" type="ORF">FEAC_09240</name>
</gene>
<feature type="transmembrane region" description="Helical" evidence="7">
    <location>
        <begin position="244"/>
        <end position="265"/>
    </location>
</feature>
<comment type="caution">
    <text evidence="8">The sequence shown here is derived from an EMBL/GenBank/DDBJ whole genome shotgun (WGS) entry which is preliminary data.</text>
</comment>
<dbReference type="OrthoDB" id="9762947at2"/>
<evidence type="ECO:0000256" key="1">
    <source>
        <dbReference type="ARBA" id="ARBA00004651"/>
    </source>
</evidence>
<name>A0A0D8FY69_9ACTN</name>
<dbReference type="EMBL" id="JXUW01000006">
    <property type="protein sequence ID" value="KJE77212.1"/>
    <property type="molecule type" value="Genomic_DNA"/>
</dbReference>
<dbReference type="eggNOG" id="COG1113">
    <property type="taxonomic scope" value="Bacteria"/>
</dbReference>
<dbReference type="GeneID" id="78372200"/>
<dbReference type="InterPro" id="IPR050367">
    <property type="entry name" value="APC_superfamily"/>
</dbReference>
<evidence type="ECO:0000256" key="5">
    <source>
        <dbReference type="ARBA" id="ARBA00023136"/>
    </source>
</evidence>
<keyword evidence="9" id="KW-1185">Reference proteome</keyword>
<keyword evidence="4 7" id="KW-1133">Transmembrane helix</keyword>
<evidence type="ECO:0000256" key="4">
    <source>
        <dbReference type="ARBA" id="ARBA00022989"/>
    </source>
</evidence>
<sequence length="505" mass="52906">MAAQGGPKLAKSLSLWQVVGVSVALMAPSMAANINPQGSVGTVGRAVPLTFVIALVGVLFIAYVFARLTQRFHHSGSVYGFVGATLGPRAGVIAGWSLMGTYIFYGLLTAMASAIFLTALLQSLSIWSSPPGWAPFLVAAIELVGVWYLAIRPAKNGTRVLLGTELTTVALIVILSVIVLIKLIVGHGPEGQHFTMTVFEPSQSVGFSALFLGVVFGFLSFAGFEASATLGEESKHPRRDIPRAIVGTAIFGGIYFIFVTAVEVMGFGTSAHQLSTFANSGSLLGTLGSTYIASWLGNVVTLGTVVSAFGCSLASTVGASRLAYSLSRDSFGEKGIGIVNAKTGTPLRATTLVVGVILLISWISALAFGATAFDEFLWFGTIGTLIILFAYLLATIGAVVLLFFKERGSVSTWEIILPILAGVLIVYTLYRNVIPYPTGASAWFPIVSGGWIIVGVVIILSAPKLAAKVGNRLTQAEGLSLSASADTAEERGQQRAEESPPVTTD</sequence>
<dbReference type="PANTHER" id="PTHR42770:SF7">
    <property type="entry name" value="MEMBRANE PROTEIN"/>
    <property type="match status" value="1"/>
</dbReference>
<feature type="transmembrane region" description="Helical" evidence="7">
    <location>
        <begin position="302"/>
        <end position="324"/>
    </location>
</feature>
<feature type="transmembrane region" description="Helical" evidence="7">
    <location>
        <begin position="205"/>
        <end position="224"/>
    </location>
</feature>
<feature type="transmembrane region" description="Helical" evidence="7">
    <location>
        <begin position="376"/>
        <end position="404"/>
    </location>
</feature>
<evidence type="ECO:0000313" key="9">
    <source>
        <dbReference type="Proteomes" id="UP000032336"/>
    </source>
</evidence>
<dbReference type="PATRIC" id="fig|1121877.4.peg.989"/>
<feature type="transmembrane region" description="Helical" evidence="7">
    <location>
        <begin position="102"/>
        <end position="121"/>
    </location>
</feature>
<dbReference type="PIRSF" id="PIRSF006060">
    <property type="entry name" value="AA_transporter"/>
    <property type="match status" value="1"/>
</dbReference>
<evidence type="ECO:0000256" key="2">
    <source>
        <dbReference type="ARBA" id="ARBA00022475"/>
    </source>
</evidence>
<reference evidence="8 9" key="1">
    <citation type="submission" date="2015-01" db="EMBL/GenBank/DDBJ databases">
        <title>Draft genome of the acidophilic iron oxidizer Ferrimicrobium acidiphilum strain T23.</title>
        <authorList>
            <person name="Poehlein A."/>
            <person name="Eisen S."/>
            <person name="Schloemann M."/>
            <person name="Johnson B.D."/>
            <person name="Daniel R."/>
            <person name="Muehling M."/>
        </authorList>
    </citation>
    <scope>NUCLEOTIDE SEQUENCE [LARGE SCALE GENOMIC DNA]</scope>
    <source>
        <strain evidence="8 9">T23</strain>
    </source>
</reference>
<feature type="transmembrane region" description="Helical" evidence="7">
    <location>
        <begin position="411"/>
        <end position="430"/>
    </location>
</feature>
<dbReference type="GO" id="GO:0022857">
    <property type="term" value="F:transmembrane transporter activity"/>
    <property type="evidence" value="ECO:0007669"/>
    <property type="project" value="InterPro"/>
</dbReference>
<dbReference type="Proteomes" id="UP000032336">
    <property type="component" value="Unassembled WGS sequence"/>
</dbReference>
<keyword evidence="2" id="KW-1003">Cell membrane</keyword>
<accession>A0A0D8FY69</accession>
<comment type="subcellular location">
    <subcellularLocation>
        <location evidence="1">Cell membrane</location>
        <topology evidence="1">Multi-pass membrane protein</topology>
    </subcellularLocation>
</comment>
<proteinExistence type="predicted"/>
<protein>
    <submittedName>
        <fullName evidence="8">Putrescine importer PuuP</fullName>
    </submittedName>
</protein>
<feature type="transmembrane region" description="Helical" evidence="7">
    <location>
        <begin position="166"/>
        <end position="185"/>
    </location>
</feature>
<organism evidence="8 9">
    <name type="scientific">Ferrimicrobium acidiphilum DSM 19497</name>
    <dbReference type="NCBI Taxonomy" id="1121877"/>
    <lineage>
        <taxon>Bacteria</taxon>
        <taxon>Bacillati</taxon>
        <taxon>Actinomycetota</taxon>
        <taxon>Acidimicrobiia</taxon>
        <taxon>Acidimicrobiales</taxon>
        <taxon>Acidimicrobiaceae</taxon>
        <taxon>Ferrimicrobium</taxon>
    </lineage>
</organism>
<dbReference type="Pfam" id="PF13520">
    <property type="entry name" value="AA_permease_2"/>
    <property type="match status" value="1"/>
</dbReference>
<dbReference type="InterPro" id="IPR002293">
    <property type="entry name" value="AA/rel_permease1"/>
</dbReference>
<feature type="transmembrane region" description="Helical" evidence="7">
    <location>
        <begin position="345"/>
        <end position="370"/>
    </location>
</feature>
<evidence type="ECO:0000256" key="6">
    <source>
        <dbReference type="SAM" id="MobiDB-lite"/>
    </source>
</evidence>
<dbReference type="AlphaFoldDB" id="A0A0D8FY69"/>
<feature type="transmembrane region" description="Helical" evidence="7">
    <location>
        <begin position="442"/>
        <end position="462"/>
    </location>
</feature>
<feature type="compositionally biased region" description="Basic and acidic residues" evidence="6">
    <location>
        <begin position="488"/>
        <end position="498"/>
    </location>
</feature>
<dbReference type="RefSeq" id="WP_052565561.1">
    <property type="nucleotide sequence ID" value="NZ_JXUW01000006.1"/>
</dbReference>
<feature type="transmembrane region" description="Helical" evidence="7">
    <location>
        <begin position="46"/>
        <end position="66"/>
    </location>
</feature>
<feature type="transmembrane region" description="Helical" evidence="7">
    <location>
        <begin position="133"/>
        <end position="151"/>
    </location>
</feature>
<dbReference type="STRING" id="1121877.FEAC_09240"/>
<evidence type="ECO:0000256" key="3">
    <source>
        <dbReference type="ARBA" id="ARBA00022692"/>
    </source>
</evidence>
<evidence type="ECO:0000313" key="8">
    <source>
        <dbReference type="EMBL" id="KJE77212.1"/>
    </source>
</evidence>